<name>A0A7R9MKT3_9ACAR</name>
<keyword evidence="3" id="KW-0862">Zinc</keyword>
<dbReference type="InterPro" id="IPR000536">
    <property type="entry name" value="Nucl_hrmn_rcpt_lig-bd"/>
</dbReference>
<dbReference type="EMBL" id="CAJPVJ010026297">
    <property type="protein sequence ID" value="CAG2179236.1"/>
    <property type="molecule type" value="Genomic_DNA"/>
</dbReference>
<evidence type="ECO:0000313" key="10">
    <source>
        <dbReference type="Proteomes" id="UP000728032"/>
    </source>
</evidence>
<dbReference type="GO" id="GO:0045944">
    <property type="term" value="P:positive regulation of transcription by RNA polymerase II"/>
    <property type="evidence" value="ECO:0007669"/>
    <property type="project" value="TreeGrafter"/>
</dbReference>
<evidence type="ECO:0000256" key="2">
    <source>
        <dbReference type="ARBA" id="ARBA00022771"/>
    </source>
</evidence>
<evidence type="ECO:0000313" key="9">
    <source>
        <dbReference type="EMBL" id="CAD7662100.1"/>
    </source>
</evidence>
<keyword evidence="6" id="KW-0804">Transcription</keyword>
<reference evidence="9" key="1">
    <citation type="submission" date="2020-11" db="EMBL/GenBank/DDBJ databases">
        <authorList>
            <person name="Tran Van P."/>
        </authorList>
    </citation>
    <scope>NUCLEOTIDE SEQUENCE</scope>
</reference>
<evidence type="ECO:0000256" key="3">
    <source>
        <dbReference type="ARBA" id="ARBA00022833"/>
    </source>
</evidence>
<sequence length="224" mass="26371">MNELEINKLQELLNATHIFTEHEVPVAPEPTVARDSHDIYTVVGVNLERQVMCAVQMFQNLGTFDTLCENDRISLIKYGCFIMFCMRSLPAYDYSSDHWTYPIDNENSMILTLYQMFPYAYSMAFKRVFHSLSQELDSDPVVLDLLTAILLFNPDRPMLTHRELVKLQQNIYMYLLHRYILLKYRKKSESQQHKYSKLMKCLKDLNILGEKHLESIKRTDARSS</sequence>
<dbReference type="GO" id="GO:0030154">
    <property type="term" value="P:cell differentiation"/>
    <property type="evidence" value="ECO:0007669"/>
    <property type="project" value="TreeGrafter"/>
</dbReference>
<dbReference type="InterPro" id="IPR050234">
    <property type="entry name" value="Nuclear_hormone_rcpt_NR1"/>
</dbReference>
<feature type="domain" description="NR LBD" evidence="8">
    <location>
        <begin position="11"/>
        <end position="224"/>
    </location>
</feature>
<keyword evidence="4" id="KW-0805">Transcription regulation</keyword>
<dbReference type="PANTHER" id="PTHR24082">
    <property type="entry name" value="NUCLEAR HORMONE RECEPTOR"/>
    <property type="match status" value="1"/>
</dbReference>
<keyword evidence="2" id="KW-0863">Zinc-finger</keyword>
<dbReference type="GO" id="GO:0000122">
    <property type="term" value="P:negative regulation of transcription by RNA polymerase II"/>
    <property type="evidence" value="ECO:0007669"/>
    <property type="project" value="TreeGrafter"/>
</dbReference>
<proteinExistence type="predicted"/>
<dbReference type="PANTHER" id="PTHR24082:SF283">
    <property type="entry name" value="NUCLEAR HORMONE RECEPTOR HR96"/>
    <property type="match status" value="1"/>
</dbReference>
<keyword evidence="5" id="KW-0238">DNA-binding</keyword>
<dbReference type="AlphaFoldDB" id="A0A7R9MKT3"/>
<dbReference type="InterPro" id="IPR035500">
    <property type="entry name" value="NHR-like_dom_sf"/>
</dbReference>
<organism evidence="9">
    <name type="scientific">Oppiella nova</name>
    <dbReference type="NCBI Taxonomy" id="334625"/>
    <lineage>
        <taxon>Eukaryota</taxon>
        <taxon>Metazoa</taxon>
        <taxon>Ecdysozoa</taxon>
        <taxon>Arthropoda</taxon>
        <taxon>Chelicerata</taxon>
        <taxon>Arachnida</taxon>
        <taxon>Acari</taxon>
        <taxon>Acariformes</taxon>
        <taxon>Sarcoptiformes</taxon>
        <taxon>Oribatida</taxon>
        <taxon>Brachypylina</taxon>
        <taxon>Oppioidea</taxon>
        <taxon>Oppiidae</taxon>
        <taxon>Oppiella</taxon>
    </lineage>
</organism>
<evidence type="ECO:0000259" key="8">
    <source>
        <dbReference type="PROSITE" id="PS51843"/>
    </source>
</evidence>
<dbReference type="OrthoDB" id="6352325at2759"/>
<dbReference type="Proteomes" id="UP000728032">
    <property type="component" value="Unassembled WGS sequence"/>
</dbReference>
<dbReference type="SMART" id="SM00430">
    <property type="entry name" value="HOLI"/>
    <property type="match status" value="1"/>
</dbReference>
<accession>A0A7R9MKT3</accession>
<dbReference type="EMBL" id="OC941122">
    <property type="protein sequence ID" value="CAD7662100.1"/>
    <property type="molecule type" value="Genomic_DNA"/>
</dbReference>
<dbReference type="SUPFAM" id="SSF48508">
    <property type="entry name" value="Nuclear receptor ligand-binding domain"/>
    <property type="match status" value="1"/>
</dbReference>
<evidence type="ECO:0000256" key="4">
    <source>
        <dbReference type="ARBA" id="ARBA00023015"/>
    </source>
</evidence>
<dbReference type="PROSITE" id="PS51843">
    <property type="entry name" value="NR_LBD"/>
    <property type="match status" value="1"/>
</dbReference>
<keyword evidence="10" id="KW-1185">Reference proteome</keyword>
<evidence type="ECO:0000256" key="6">
    <source>
        <dbReference type="ARBA" id="ARBA00023163"/>
    </source>
</evidence>
<keyword evidence="7" id="KW-0675">Receptor</keyword>
<dbReference type="GO" id="GO:0004879">
    <property type="term" value="F:nuclear receptor activity"/>
    <property type="evidence" value="ECO:0007669"/>
    <property type="project" value="TreeGrafter"/>
</dbReference>
<dbReference type="GO" id="GO:0008270">
    <property type="term" value="F:zinc ion binding"/>
    <property type="evidence" value="ECO:0007669"/>
    <property type="project" value="UniProtKB-KW"/>
</dbReference>
<keyword evidence="1" id="KW-0479">Metal-binding</keyword>
<dbReference type="Gene3D" id="1.10.565.10">
    <property type="entry name" value="Retinoid X Receptor"/>
    <property type="match status" value="1"/>
</dbReference>
<gene>
    <name evidence="9" type="ORF">ONB1V03_LOCUS18660</name>
</gene>
<evidence type="ECO:0000256" key="7">
    <source>
        <dbReference type="ARBA" id="ARBA00023170"/>
    </source>
</evidence>
<evidence type="ECO:0000256" key="5">
    <source>
        <dbReference type="ARBA" id="ARBA00023125"/>
    </source>
</evidence>
<evidence type="ECO:0000256" key="1">
    <source>
        <dbReference type="ARBA" id="ARBA00022723"/>
    </source>
</evidence>
<protein>
    <recommendedName>
        <fullName evidence="8">NR LBD domain-containing protein</fullName>
    </recommendedName>
</protein>
<dbReference type="GO" id="GO:0000978">
    <property type="term" value="F:RNA polymerase II cis-regulatory region sequence-specific DNA binding"/>
    <property type="evidence" value="ECO:0007669"/>
    <property type="project" value="TreeGrafter"/>
</dbReference>